<dbReference type="GO" id="GO:0034755">
    <property type="term" value="P:iron ion transmembrane transport"/>
    <property type="evidence" value="ECO:0007669"/>
    <property type="project" value="TreeGrafter"/>
</dbReference>
<reference evidence="6 7" key="1">
    <citation type="submission" date="2015-12" db="EMBL/GenBank/DDBJ databases">
        <authorList>
            <person name="Shamseldin A."/>
            <person name="Moawad H."/>
            <person name="Abd El-Rahim W.M."/>
            <person name="Sadowsky M.J."/>
        </authorList>
    </citation>
    <scope>NUCLEOTIDE SEQUENCE [LARGE SCALE GENOMIC DNA]</scope>
    <source>
        <strain evidence="6 7">Ar51</strain>
    </source>
</reference>
<feature type="transmembrane region" description="Helical" evidence="5">
    <location>
        <begin position="130"/>
        <end position="147"/>
    </location>
</feature>
<dbReference type="Proteomes" id="UP000065151">
    <property type="component" value="Chromosome"/>
</dbReference>
<accession>A0A0U3QGE2</accession>
<feature type="transmembrane region" description="Helical" evidence="5">
    <location>
        <begin position="406"/>
        <end position="428"/>
    </location>
</feature>
<dbReference type="KEGG" id="psul:AU252_04890"/>
<dbReference type="PANTHER" id="PTHR11706">
    <property type="entry name" value="SOLUTE CARRIER PROTEIN FAMILY 11 MEMBER"/>
    <property type="match status" value="1"/>
</dbReference>
<comment type="subcellular location">
    <subcellularLocation>
        <location evidence="1">Membrane</location>
        <topology evidence="1">Multi-pass membrane protein</topology>
    </subcellularLocation>
</comment>
<feature type="transmembrane region" description="Helical" evidence="5">
    <location>
        <begin position="153"/>
        <end position="173"/>
    </location>
</feature>
<dbReference type="GO" id="GO:0005384">
    <property type="term" value="F:manganese ion transmembrane transporter activity"/>
    <property type="evidence" value="ECO:0007669"/>
    <property type="project" value="TreeGrafter"/>
</dbReference>
<protein>
    <submittedName>
        <fullName evidence="6">Manganese transporter</fullName>
    </submittedName>
</protein>
<evidence type="ECO:0000256" key="4">
    <source>
        <dbReference type="ARBA" id="ARBA00023136"/>
    </source>
</evidence>
<dbReference type="NCBIfam" id="NF037982">
    <property type="entry name" value="Nramp_1"/>
    <property type="match status" value="1"/>
</dbReference>
<sequence length="470" mass="50476">MSATTVTVTPPGVPDPYVLRKEDALEPPTTFRGRFRYLGPGMLLSAAVVGSGELITTTALGAQAGFVLLWLVIISAAVKVWVQLELARWSILSGKTALEGYAQVGPKIGRISWINVLWIGMDIAKMLQRGGIIGGAVTACSLLLPIVDKPLSFPSLLIWTVIILIVTVGVVYLNRYSLIERIAVIAIAFTTLATVALAVGLPFTEFSYGPVDLATGLAFAIPVGTIGIAVAMFGLTGVGADEMTTYTYWCLEKGYARWIGPDDGSEARAKRAEGWLKVLKLDVLLSWVVCTACTLAFYIIGAAVLHPQGLVPKGMEMISTLSKVWSSVLGDWGGVFFLIAAAVILAKTFLASCASVPRLWANTLGLLGVIDWRNPEQRQRTIRALVLILPPIWAVSFLFIQSPLLMVQIGGIASGIFLVAVVFATWHLRREVPERFRGGMLNTGMLVLSSLAITALGIYTITQVFGVKIG</sequence>
<gene>
    <name evidence="6" type="ORF">AU252_04890</name>
</gene>
<dbReference type="PANTHER" id="PTHR11706:SF3">
    <property type="entry name" value="METAL ION TRANSPORT PROTEIN"/>
    <property type="match status" value="1"/>
</dbReference>
<feature type="transmembrane region" description="Helical" evidence="5">
    <location>
        <begin position="382"/>
        <end position="400"/>
    </location>
</feature>
<keyword evidence="4 5" id="KW-0472">Membrane</keyword>
<proteinExistence type="predicted"/>
<evidence type="ECO:0000256" key="3">
    <source>
        <dbReference type="ARBA" id="ARBA00022989"/>
    </source>
</evidence>
<evidence type="ECO:0000256" key="1">
    <source>
        <dbReference type="ARBA" id="ARBA00004141"/>
    </source>
</evidence>
<evidence type="ECO:0000256" key="2">
    <source>
        <dbReference type="ARBA" id="ARBA00022692"/>
    </source>
</evidence>
<feature type="transmembrane region" description="Helical" evidence="5">
    <location>
        <begin position="62"/>
        <end position="82"/>
    </location>
</feature>
<feature type="transmembrane region" description="Helical" evidence="5">
    <location>
        <begin position="284"/>
        <end position="305"/>
    </location>
</feature>
<name>A0A0U3QGE2_9MICC</name>
<dbReference type="GO" id="GO:0015086">
    <property type="term" value="F:cadmium ion transmembrane transporter activity"/>
    <property type="evidence" value="ECO:0007669"/>
    <property type="project" value="TreeGrafter"/>
</dbReference>
<feature type="transmembrane region" description="Helical" evidence="5">
    <location>
        <begin position="440"/>
        <end position="461"/>
    </location>
</feature>
<keyword evidence="3 5" id="KW-1133">Transmembrane helix</keyword>
<dbReference type="EMBL" id="CP013747">
    <property type="protein sequence ID" value="ALV40587.1"/>
    <property type="molecule type" value="Genomic_DNA"/>
</dbReference>
<keyword evidence="2 5" id="KW-0812">Transmembrane</keyword>
<dbReference type="RefSeq" id="WP_058929757.1">
    <property type="nucleotide sequence ID" value="NZ_CP013747.1"/>
</dbReference>
<feature type="transmembrane region" description="Helical" evidence="5">
    <location>
        <begin position="37"/>
        <end position="56"/>
    </location>
</feature>
<evidence type="ECO:0000313" key="6">
    <source>
        <dbReference type="EMBL" id="ALV40587.1"/>
    </source>
</evidence>
<dbReference type="InterPro" id="IPR001046">
    <property type="entry name" value="NRAMP_fam"/>
</dbReference>
<dbReference type="GO" id="GO:0005886">
    <property type="term" value="C:plasma membrane"/>
    <property type="evidence" value="ECO:0007669"/>
    <property type="project" value="TreeGrafter"/>
</dbReference>
<dbReference type="STRING" id="121292.AU252_04890"/>
<organism evidence="6">
    <name type="scientific">Pseudarthrobacter sulfonivorans</name>
    <dbReference type="NCBI Taxonomy" id="121292"/>
    <lineage>
        <taxon>Bacteria</taxon>
        <taxon>Bacillati</taxon>
        <taxon>Actinomycetota</taxon>
        <taxon>Actinomycetes</taxon>
        <taxon>Micrococcales</taxon>
        <taxon>Micrococcaceae</taxon>
        <taxon>Pseudarthrobacter</taxon>
    </lineage>
</organism>
<feature type="transmembrane region" description="Helical" evidence="5">
    <location>
        <begin position="182"/>
        <end position="201"/>
    </location>
</feature>
<evidence type="ECO:0000313" key="7">
    <source>
        <dbReference type="Proteomes" id="UP000065151"/>
    </source>
</evidence>
<dbReference type="AlphaFoldDB" id="A0A0U3QGE2"/>
<evidence type="ECO:0000256" key="5">
    <source>
        <dbReference type="SAM" id="Phobius"/>
    </source>
</evidence>
<feature type="transmembrane region" description="Helical" evidence="5">
    <location>
        <begin position="213"/>
        <end position="235"/>
    </location>
</feature>
<feature type="transmembrane region" description="Helical" evidence="5">
    <location>
        <begin position="335"/>
        <end position="361"/>
    </location>
</feature>